<dbReference type="InterPro" id="IPR003439">
    <property type="entry name" value="ABC_transporter-like_ATP-bd"/>
</dbReference>
<dbReference type="GO" id="GO:0016887">
    <property type="term" value="F:ATP hydrolysis activity"/>
    <property type="evidence" value="ECO:0007669"/>
    <property type="project" value="InterPro"/>
</dbReference>
<dbReference type="Gene3D" id="3.40.50.300">
    <property type="entry name" value="P-loop containing nucleotide triphosphate hydrolases"/>
    <property type="match status" value="2"/>
</dbReference>
<evidence type="ECO:0000256" key="4">
    <source>
        <dbReference type="ARBA" id="ARBA00022737"/>
    </source>
</evidence>
<feature type="domain" description="ABC transporter" evidence="10">
    <location>
        <begin position="60"/>
        <end position="258"/>
    </location>
</feature>
<organism evidence="11 12">
    <name type="scientific">Vanilla planifolia</name>
    <name type="common">Vanilla</name>
    <dbReference type="NCBI Taxonomy" id="51239"/>
    <lineage>
        <taxon>Eukaryota</taxon>
        <taxon>Viridiplantae</taxon>
        <taxon>Streptophyta</taxon>
        <taxon>Embryophyta</taxon>
        <taxon>Tracheophyta</taxon>
        <taxon>Spermatophyta</taxon>
        <taxon>Magnoliopsida</taxon>
        <taxon>Liliopsida</taxon>
        <taxon>Asparagales</taxon>
        <taxon>Orchidaceae</taxon>
        <taxon>Vanilloideae</taxon>
        <taxon>Vanilleae</taxon>
        <taxon>Vanilla</taxon>
    </lineage>
</organism>
<keyword evidence="7" id="KW-1133">Transmembrane helix</keyword>
<dbReference type="GO" id="GO:0016020">
    <property type="term" value="C:membrane"/>
    <property type="evidence" value="ECO:0007669"/>
    <property type="project" value="InterPro"/>
</dbReference>
<gene>
    <name evidence="11" type="ORF">HPP92_004301</name>
</gene>
<comment type="caution">
    <text evidence="11">The sequence shown here is derived from an EMBL/GenBank/DDBJ whole genome shotgun (WGS) entry which is preliminary data.</text>
</comment>
<reference evidence="11 12" key="1">
    <citation type="journal article" date="2020" name="Nat. Food">
        <title>A phased Vanilla planifolia genome enables genetic improvement of flavour and production.</title>
        <authorList>
            <person name="Hasing T."/>
            <person name="Tang H."/>
            <person name="Brym M."/>
            <person name="Khazi F."/>
            <person name="Huang T."/>
            <person name="Chambers A.H."/>
        </authorList>
    </citation>
    <scope>NUCLEOTIDE SEQUENCE [LARGE SCALE GENOMIC DNA]</scope>
    <source>
        <tissue evidence="11">Leaf</tissue>
    </source>
</reference>
<protein>
    <recommendedName>
        <fullName evidence="10">ABC transporter domain-containing protein</fullName>
    </recommendedName>
</protein>
<keyword evidence="5" id="KW-0547">Nucleotide-binding</keyword>
<evidence type="ECO:0000256" key="9">
    <source>
        <dbReference type="ARBA" id="ARBA00023180"/>
    </source>
</evidence>
<dbReference type="AlphaFoldDB" id="A0A835RX34"/>
<dbReference type="InterPro" id="IPR036640">
    <property type="entry name" value="ABC1_TM_sf"/>
</dbReference>
<dbReference type="OrthoDB" id="6500128at2759"/>
<evidence type="ECO:0000256" key="1">
    <source>
        <dbReference type="ARBA" id="ARBA00007577"/>
    </source>
</evidence>
<keyword evidence="6" id="KW-0067">ATP-binding</keyword>
<name>A0A835RX34_VANPL</name>
<dbReference type="Pfam" id="PF00005">
    <property type="entry name" value="ABC_tran"/>
    <property type="match status" value="2"/>
</dbReference>
<dbReference type="EMBL" id="JADCNM010000002">
    <property type="protein sequence ID" value="KAG0493307.1"/>
    <property type="molecule type" value="Genomic_DNA"/>
</dbReference>
<comment type="similarity">
    <text evidence="1">Belongs to the ABC transporter superfamily. ABCB family. Multidrug resistance exporter (TC 3.A.1.201) subfamily.</text>
</comment>
<keyword evidence="4" id="KW-0677">Repeat</keyword>
<dbReference type="SMART" id="SM00382">
    <property type="entry name" value="AAA"/>
    <property type="match status" value="1"/>
</dbReference>
<dbReference type="InterPro" id="IPR027417">
    <property type="entry name" value="P-loop_NTPase"/>
</dbReference>
<evidence type="ECO:0000313" key="12">
    <source>
        <dbReference type="Proteomes" id="UP000639772"/>
    </source>
</evidence>
<dbReference type="Gene3D" id="1.20.1560.10">
    <property type="entry name" value="ABC transporter type 1, transmembrane domain"/>
    <property type="match status" value="1"/>
</dbReference>
<evidence type="ECO:0000256" key="7">
    <source>
        <dbReference type="ARBA" id="ARBA00022989"/>
    </source>
</evidence>
<dbReference type="PANTHER" id="PTHR45136:SF2">
    <property type="entry name" value="ABC TRANSPORTER DOMAIN-CONTAINING PROTEIN"/>
    <property type="match status" value="1"/>
</dbReference>
<proteinExistence type="inferred from homology"/>
<evidence type="ECO:0000256" key="2">
    <source>
        <dbReference type="ARBA" id="ARBA00022448"/>
    </source>
</evidence>
<keyword evidence="8" id="KW-0472">Membrane</keyword>
<dbReference type="GO" id="GO:0005524">
    <property type="term" value="F:ATP binding"/>
    <property type="evidence" value="ECO:0007669"/>
    <property type="project" value="UniProtKB-KW"/>
</dbReference>
<evidence type="ECO:0000313" key="11">
    <source>
        <dbReference type="EMBL" id="KAG0493307.1"/>
    </source>
</evidence>
<evidence type="ECO:0000259" key="10">
    <source>
        <dbReference type="PROSITE" id="PS50893"/>
    </source>
</evidence>
<dbReference type="PROSITE" id="PS50893">
    <property type="entry name" value="ABC_TRANSPORTER_2"/>
    <property type="match status" value="1"/>
</dbReference>
<dbReference type="InterPro" id="IPR003593">
    <property type="entry name" value="AAA+_ATPase"/>
</dbReference>
<dbReference type="SUPFAM" id="SSF52540">
    <property type="entry name" value="P-loop containing nucleoside triphosphate hydrolases"/>
    <property type="match status" value="1"/>
</dbReference>
<keyword evidence="3" id="KW-0812">Transmembrane</keyword>
<evidence type="ECO:0000256" key="8">
    <source>
        <dbReference type="ARBA" id="ARBA00023136"/>
    </source>
</evidence>
<keyword evidence="2" id="KW-0813">Transport</keyword>
<evidence type="ECO:0000256" key="3">
    <source>
        <dbReference type="ARBA" id="ARBA00022692"/>
    </source>
</evidence>
<keyword evidence="9" id="KW-0325">Glycoprotein</keyword>
<accession>A0A835RX34</accession>
<sequence length="258" mass="27455">MIVVSTGRFIADAASTTSDLAKGFDSVASVFAVLDRVTAIEQEDPDGHQPKSSLSGAVDLRGVEFAYASRPDVPVLCGFSLSIQDGRSVALVGSSGSGKSTIIGLVERFYDPQRGAVQIDGRDIAYHLRSVHQKIVLVGQEPTLFAGTNGYDTWSGEWGVQLPGGQKRRIAIARAILRNPSILLLDEATSALDGQSEKVVHEALERVMDGRTTVVVADMLSTIRNCNEIAVLAKGVVVEKGNHVSLMAKGLTIPRQGD</sequence>
<evidence type="ECO:0000256" key="5">
    <source>
        <dbReference type="ARBA" id="ARBA00022741"/>
    </source>
</evidence>
<evidence type="ECO:0000256" key="6">
    <source>
        <dbReference type="ARBA" id="ARBA00022840"/>
    </source>
</evidence>
<dbReference type="PANTHER" id="PTHR45136">
    <property type="entry name" value="ABC TRANSPORTER DOMAIN-CONTAINING PROTEIN"/>
    <property type="match status" value="1"/>
</dbReference>
<dbReference type="Proteomes" id="UP000639772">
    <property type="component" value="Unassembled WGS sequence"/>
</dbReference>